<feature type="signal peptide" evidence="1">
    <location>
        <begin position="1"/>
        <end position="16"/>
    </location>
</feature>
<comment type="caution">
    <text evidence="2">The sequence shown here is derived from an EMBL/GenBank/DDBJ whole genome shotgun (WGS) entry which is preliminary data.</text>
</comment>
<accession>A0A9P6JXV9</accession>
<sequence>MKSAIILGALAACANAAYYVLDVQYMPNGAITSHGNLRYLDNDYSSVYKDCKQPSGMRFEKGDLGGSFSCPDTKINVGLYFPRGYNGTISEVYDYRNKIFYPCVQINKEDSMESFACSNILMMDLHPEDQN</sequence>
<reference evidence="2" key="1">
    <citation type="journal article" date="2020" name="Fungal Divers.">
        <title>Resolving the Mortierellaceae phylogeny through synthesis of multi-gene phylogenetics and phylogenomics.</title>
        <authorList>
            <person name="Vandepol N."/>
            <person name="Liber J."/>
            <person name="Desiro A."/>
            <person name="Na H."/>
            <person name="Kennedy M."/>
            <person name="Barry K."/>
            <person name="Grigoriev I.V."/>
            <person name="Miller A.N."/>
            <person name="O'Donnell K."/>
            <person name="Stajich J.E."/>
            <person name="Bonito G."/>
        </authorList>
    </citation>
    <scope>NUCLEOTIDE SEQUENCE</scope>
    <source>
        <strain evidence="2">NRRL 2591</strain>
    </source>
</reference>
<proteinExistence type="predicted"/>
<evidence type="ECO:0000313" key="2">
    <source>
        <dbReference type="EMBL" id="KAF9537243.1"/>
    </source>
</evidence>
<dbReference type="Proteomes" id="UP000723463">
    <property type="component" value="Unassembled WGS sequence"/>
</dbReference>
<organism evidence="2 3">
    <name type="scientific">Mortierella hygrophila</name>
    <dbReference type="NCBI Taxonomy" id="979708"/>
    <lineage>
        <taxon>Eukaryota</taxon>
        <taxon>Fungi</taxon>
        <taxon>Fungi incertae sedis</taxon>
        <taxon>Mucoromycota</taxon>
        <taxon>Mortierellomycotina</taxon>
        <taxon>Mortierellomycetes</taxon>
        <taxon>Mortierellales</taxon>
        <taxon>Mortierellaceae</taxon>
        <taxon>Mortierella</taxon>
    </lineage>
</organism>
<dbReference type="EMBL" id="JAAAXW010000434">
    <property type="protein sequence ID" value="KAF9537243.1"/>
    <property type="molecule type" value="Genomic_DNA"/>
</dbReference>
<protein>
    <submittedName>
        <fullName evidence="2">Uncharacterized protein</fullName>
    </submittedName>
</protein>
<keyword evidence="1" id="KW-0732">Signal</keyword>
<evidence type="ECO:0000256" key="1">
    <source>
        <dbReference type="SAM" id="SignalP"/>
    </source>
</evidence>
<keyword evidence="3" id="KW-1185">Reference proteome</keyword>
<evidence type="ECO:0000313" key="3">
    <source>
        <dbReference type="Proteomes" id="UP000723463"/>
    </source>
</evidence>
<gene>
    <name evidence="2" type="ORF">EC957_008596</name>
</gene>
<name>A0A9P6JXV9_9FUNG</name>
<dbReference type="AlphaFoldDB" id="A0A9P6JXV9"/>
<feature type="chain" id="PRO_5040275540" evidence="1">
    <location>
        <begin position="17"/>
        <end position="131"/>
    </location>
</feature>